<proteinExistence type="predicted"/>
<dbReference type="AlphaFoldDB" id="A0A6C0JXI1"/>
<dbReference type="EMBL" id="MN740705">
    <property type="protein sequence ID" value="QHU09077.1"/>
    <property type="molecule type" value="Genomic_DNA"/>
</dbReference>
<organism evidence="1">
    <name type="scientific">viral metagenome</name>
    <dbReference type="NCBI Taxonomy" id="1070528"/>
    <lineage>
        <taxon>unclassified sequences</taxon>
        <taxon>metagenomes</taxon>
        <taxon>organismal metagenomes</taxon>
    </lineage>
</organism>
<reference evidence="1" key="1">
    <citation type="journal article" date="2020" name="Nature">
        <title>Giant virus diversity and host interactions through global metagenomics.</title>
        <authorList>
            <person name="Schulz F."/>
            <person name="Roux S."/>
            <person name="Paez-Espino D."/>
            <person name="Jungbluth S."/>
            <person name="Walsh D.A."/>
            <person name="Denef V.J."/>
            <person name="McMahon K.D."/>
            <person name="Konstantinidis K.T."/>
            <person name="Eloe-Fadrosh E.A."/>
            <person name="Kyrpides N.C."/>
            <person name="Woyke T."/>
        </authorList>
    </citation>
    <scope>NUCLEOTIDE SEQUENCE</scope>
    <source>
        <strain evidence="1">GVMAG-S-1074260-58</strain>
    </source>
</reference>
<evidence type="ECO:0000313" key="1">
    <source>
        <dbReference type="EMBL" id="QHU09077.1"/>
    </source>
</evidence>
<sequence length="75" mass="8894">MSQKYHVKVKSVKFNIRQWTVYILQETLRILHDNDEVTEKLNKIKHNIEMILHYLTSHKINTGSNEAIMTSNDVL</sequence>
<protein>
    <submittedName>
        <fullName evidence="1">Uncharacterized protein</fullName>
    </submittedName>
</protein>
<name>A0A6C0JXI1_9ZZZZ</name>
<accession>A0A6C0JXI1</accession>